<dbReference type="Proteomes" id="UP001596174">
    <property type="component" value="Unassembled WGS sequence"/>
</dbReference>
<keyword evidence="4" id="KW-0812">Transmembrane</keyword>
<dbReference type="InterPro" id="IPR050832">
    <property type="entry name" value="Bact_Acetyltransf"/>
</dbReference>
<feature type="transmembrane region" description="Helical" evidence="4">
    <location>
        <begin position="36"/>
        <end position="59"/>
    </location>
</feature>
<dbReference type="PANTHER" id="PTHR43877:SF1">
    <property type="entry name" value="ACETYLTRANSFERASE"/>
    <property type="match status" value="1"/>
</dbReference>
<sequence>MTTPSPARWPAFAIAGLMLFGPRVRRGGLALGILLHGAIIVAMGLFSFGLIMIAALMLASGSGRRESSASIPSESRRTTGGRSRRPPSVHTHTSIPLKGHSMRTVVTPFLPAEASESELSDCYEAWVSAYADFPDRPAPSYRAFVDLLRSPTNLLGPEQFWVARALGRTVGIASLTLPQHENTRLTVTSVRVLPKMRRHGVGTALLRATLPTAKAAGRTTVTGQGLKSGGEGEKWATALGFAKVQEFVLQRLVVADVSPDLWAVPMPPGFEVLRWTGAAPEALLASYAQARTAISDAPTGASSLEFASWTPDRVRRHEAELRARGDEQRVVVAVHEDSGRVAGLTEMITTPSRPELGIQQETAVLAEFRGAGLGRVIKAAMMRWLIAERPETELVITNTDAGNAHMIRVNLQIGYVTDYIVSDVEADLGRLL</sequence>
<evidence type="ECO:0000256" key="2">
    <source>
        <dbReference type="ARBA" id="ARBA00023315"/>
    </source>
</evidence>
<keyword evidence="4" id="KW-1133">Transmembrane helix</keyword>
<dbReference type="InterPro" id="IPR016181">
    <property type="entry name" value="Acyl_CoA_acyltransferase"/>
</dbReference>
<dbReference type="GO" id="GO:0016746">
    <property type="term" value="F:acyltransferase activity"/>
    <property type="evidence" value="ECO:0007669"/>
    <property type="project" value="UniProtKB-KW"/>
</dbReference>
<reference evidence="7" key="1">
    <citation type="journal article" date="2019" name="Int. J. Syst. Evol. Microbiol.">
        <title>The Global Catalogue of Microorganisms (GCM) 10K type strain sequencing project: providing services to taxonomists for standard genome sequencing and annotation.</title>
        <authorList>
            <consortium name="The Broad Institute Genomics Platform"/>
            <consortium name="The Broad Institute Genome Sequencing Center for Infectious Disease"/>
            <person name="Wu L."/>
            <person name="Ma J."/>
        </authorList>
    </citation>
    <scope>NUCLEOTIDE SEQUENCE [LARGE SCALE GENOMIC DNA]</scope>
    <source>
        <strain evidence="7">JCM 4816</strain>
    </source>
</reference>
<dbReference type="RefSeq" id="WP_380588766.1">
    <property type="nucleotide sequence ID" value="NZ_JBHSQJ010000138.1"/>
</dbReference>
<name>A0ABW1GAB0_9ACTN</name>
<feature type="domain" description="N-acetyltransferase" evidence="5">
    <location>
        <begin position="107"/>
        <end position="267"/>
    </location>
</feature>
<keyword evidence="4" id="KW-0472">Membrane</keyword>
<keyword evidence="2 6" id="KW-0012">Acyltransferase</keyword>
<dbReference type="CDD" id="cd04301">
    <property type="entry name" value="NAT_SF"/>
    <property type="match status" value="1"/>
</dbReference>
<keyword evidence="7" id="KW-1185">Reference proteome</keyword>
<gene>
    <name evidence="6" type="ORF">ACFP3V_27075</name>
</gene>
<dbReference type="PROSITE" id="PS51186">
    <property type="entry name" value="GNAT"/>
    <property type="match status" value="1"/>
</dbReference>
<dbReference type="EC" id="2.3.1.-" evidence="6"/>
<protein>
    <submittedName>
        <fullName evidence="6">GNAT family N-acetyltransferase</fullName>
        <ecNumber evidence="6">2.3.1.-</ecNumber>
    </submittedName>
</protein>
<dbReference type="PANTHER" id="PTHR43877">
    <property type="entry name" value="AMINOALKYLPHOSPHONATE N-ACETYLTRANSFERASE-RELATED-RELATED"/>
    <property type="match status" value="1"/>
</dbReference>
<dbReference type="Pfam" id="PF00583">
    <property type="entry name" value="Acetyltransf_1"/>
    <property type="match status" value="1"/>
</dbReference>
<comment type="caution">
    <text evidence="6">The sequence shown here is derived from an EMBL/GenBank/DDBJ whole genome shotgun (WGS) entry which is preliminary data.</text>
</comment>
<evidence type="ECO:0000259" key="5">
    <source>
        <dbReference type="PROSITE" id="PS51186"/>
    </source>
</evidence>
<proteinExistence type="predicted"/>
<keyword evidence="1 6" id="KW-0808">Transferase</keyword>
<dbReference type="InterPro" id="IPR000182">
    <property type="entry name" value="GNAT_dom"/>
</dbReference>
<evidence type="ECO:0000256" key="4">
    <source>
        <dbReference type="SAM" id="Phobius"/>
    </source>
</evidence>
<evidence type="ECO:0000256" key="3">
    <source>
        <dbReference type="SAM" id="MobiDB-lite"/>
    </source>
</evidence>
<evidence type="ECO:0000256" key="1">
    <source>
        <dbReference type="ARBA" id="ARBA00022679"/>
    </source>
</evidence>
<feature type="region of interest" description="Disordered" evidence="3">
    <location>
        <begin position="64"/>
        <end position="95"/>
    </location>
</feature>
<evidence type="ECO:0000313" key="6">
    <source>
        <dbReference type="EMBL" id="MFC5910855.1"/>
    </source>
</evidence>
<dbReference type="SUPFAM" id="SSF55729">
    <property type="entry name" value="Acyl-CoA N-acyltransferases (Nat)"/>
    <property type="match status" value="2"/>
</dbReference>
<accession>A0ABW1GAB0</accession>
<dbReference type="EMBL" id="JBHSQJ010000138">
    <property type="protein sequence ID" value="MFC5910855.1"/>
    <property type="molecule type" value="Genomic_DNA"/>
</dbReference>
<evidence type="ECO:0000313" key="7">
    <source>
        <dbReference type="Proteomes" id="UP001596174"/>
    </source>
</evidence>
<organism evidence="6 7">
    <name type="scientific">Streptacidiphilus monticola</name>
    <dbReference type="NCBI Taxonomy" id="2161674"/>
    <lineage>
        <taxon>Bacteria</taxon>
        <taxon>Bacillati</taxon>
        <taxon>Actinomycetota</taxon>
        <taxon>Actinomycetes</taxon>
        <taxon>Kitasatosporales</taxon>
        <taxon>Streptomycetaceae</taxon>
        <taxon>Streptacidiphilus</taxon>
    </lineage>
</organism>
<dbReference type="Gene3D" id="3.40.630.30">
    <property type="match status" value="1"/>
</dbReference>